<accession>A0A550CD36</accession>
<reference evidence="1 2" key="1">
    <citation type="journal article" date="2019" name="New Phytol.">
        <title>Comparative genomics reveals unique wood-decay strategies and fruiting body development in the Schizophyllaceae.</title>
        <authorList>
            <person name="Almasi E."/>
            <person name="Sahu N."/>
            <person name="Krizsan K."/>
            <person name="Balint B."/>
            <person name="Kovacs G.M."/>
            <person name="Kiss B."/>
            <person name="Cseklye J."/>
            <person name="Drula E."/>
            <person name="Henrissat B."/>
            <person name="Nagy I."/>
            <person name="Chovatia M."/>
            <person name="Adam C."/>
            <person name="LaButti K."/>
            <person name="Lipzen A."/>
            <person name="Riley R."/>
            <person name="Grigoriev I.V."/>
            <person name="Nagy L.G."/>
        </authorList>
    </citation>
    <scope>NUCLEOTIDE SEQUENCE [LARGE SCALE GENOMIC DNA]</scope>
    <source>
        <strain evidence="1 2">NL-1724</strain>
    </source>
</reference>
<dbReference type="OrthoDB" id="3270987at2759"/>
<gene>
    <name evidence="1" type="ORF">BD626DRAFT_569856</name>
</gene>
<dbReference type="Proteomes" id="UP000320762">
    <property type="component" value="Unassembled WGS sequence"/>
</dbReference>
<dbReference type="EMBL" id="VDMD01000012">
    <property type="protein sequence ID" value="TRM62721.1"/>
    <property type="molecule type" value="Genomic_DNA"/>
</dbReference>
<organism evidence="1 2">
    <name type="scientific">Schizophyllum amplum</name>
    <dbReference type="NCBI Taxonomy" id="97359"/>
    <lineage>
        <taxon>Eukaryota</taxon>
        <taxon>Fungi</taxon>
        <taxon>Dikarya</taxon>
        <taxon>Basidiomycota</taxon>
        <taxon>Agaricomycotina</taxon>
        <taxon>Agaricomycetes</taxon>
        <taxon>Agaricomycetidae</taxon>
        <taxon>Agaricales</taxon>
        <taxon>Schizophyllaceae</taxon>
        <taxon>Schizophyllum</taxon>
    </lineage>
</organism>
<dbReference type="AlphaFoldDB" id="A0A550CD36"/>
<evidence type="ECO:0000313" key="1">
    <source>
        <dbReference type="EMBL" id="TRM62721.1"/>
    </source>
</evidence>
<evidence type="ECO:0008006" key="3">
    <source>
        <dbReference type="Google" id="ProtNLM"/>
    </source>
</evidence>
<evidence type="ECO:0000313" key="2">
    <source>
        <dbReference type="Proteomes" id="UP000320762"/>
    </source>
</evidence>
<protein>
    <recommendedName>
        <fullName evidence="3">F-box domain-containing protein</fullName>
    </recommendedName>
</protein>
<proteinExistence type="predicted"/>
<sequence length="480" mass="53511">MTSPTEDIESLLADALTFANTGLIRSGTLPSSEDSRRILSIVDTLSNAKVNDRKSGVNSAQAGRLQDVVALCRATLAPVRRIPREATFNVTGVCYAWREVALDIPRFWTNICLTQSSRTQALAARLQRSAGQLLKVTIFSGERPGSDEKIVPNHDALRLAFSESQRWSRLSLQDFHKSMAGLAPHWPHEFPELKGLLVDCGHEVPECLRRLESAPHLWSFQLKLKSTPEPIVLPTAWRLMNLDLSSFADDGCNLAQLLRPIAACAPYLMRLVIEVYKLGEVEDQFSPIQFPQLSSLALTNAACHLCRWTVAPHLTQLQLHGGTPGAGENPSYLESALLLLSRSYYAAGKSDLQVFEVEDMRPVVEEAMVLCLQWMPCLLSLIVVEDHRVEQASKIITTPFLLAMMRSPYLADPKNLLLPMLVTLELKTGGVGAQGEIAALMRAVFMSRKQYVDESRKLLELQLFDTDVDWLPEYVEDRHA</sequence>
<comment type="caution">
    <text evidence="1">The sequence shown here is derived from an EMBL/GenBank/DDBJ whole genome shotgun (WGS) entry which is preliminary data.</text>
</comment>
<keyword evidence="2" id="KW-1185">Reference proteome</keyword>
<name>A0A550CD36_9AGAR</name>